<comment type="caution">
    <text evidence="2">The sequence shown here is derived from an EMBL/GenBank/DDBJ whole genome shotgun (WGS) entry which is preliminary data.</text>
</comment>
<keyword evidence="1" id="KW-0472">Membrane</keyword>
<protein>
    <submittedName>
        <fullName evidence="2">Uncharacterized protein</fullName>
    </submittedName>
</protein>
<feature type="transmembrane region" description="Helical" evidence="1">
    <location>
        <begin position="12"/>
        <end position="33"/>
    </location>
</feature>
<proteinExistence type="predicted"/>
<evidence type="ECO:0000256" key="1">
    <source>
        <dbReference type="SAM" id="Phobius"/>
    </source>
</evidence>
<evidence type="ECO:0000313" key="3">
    <source>
        <dbReference type="Proteomes" id="UP000037632"/>
    </source>
</evidence>
<sequence>MVETVLGMTDLQIKLFTAIGQILVAAAVGIIALRQWLTARNKLKADLFDRRYKLYVDLGQSLQRIVEGNSDAVVQMRRLLAEARWLFGEKTAERLRKEVGNPFQILAEAKDAAWSRTAGSDESKLAEEHIDAMGPASRAALVLPEIVAPHLSLKH</sequence>
<dbReference type="Proteomes" id="UP000037632">
    <property type="component" value="Unassembled WGS sequence"/>
</dbReference>
<organism evidence="2 3">
    <name type="scientific">Stenotrophomonas maltophilia</name>
    <name type="common">Pseudomonas maltophilia</name>
    <name type="synonym">Xanthomonas maltophilia</name>
    <dbReference type="NCBI Taxonomy" id="40324"/>
    <lineage>
        <taxon>Bacteria</taxon>
        <taxon>Pseudomonadati</taxon>
        <taxon>Pseudomonadota</taxon>
        <taxon>Gammaproteobacteria</taxon>
        <taxon>Lysobacterales</taxon>
        <taxon>Lysobacteraceae</taxon>
        <taxon>Stenotrophomonas</taxon>
        <taxon>Stenotrophomonas maltophilia group</taxon>
    </lineage>
</organism>
<dbReference type="EMBL" id="JZIW01000010">
    <property type="protein sequence ID" value="KOO70061.1"/>
    <property type="molecule type" value="Genomic_DNA"/>
</dbReference>
<evidence type="ECO:0000313" key="2">
    <source>
        <dbReference type="EMBL" id="KOO70061.1"/>
    </source>
</evidence>
<name>A0AB34TBV6_STEMA</name>
<dbReference type="AlphaFoldDB" id="A0AB34TBV6"/>
<accession>A0AB34TBV6</accession>
<dbReference type="RefSeq" id="WP_053463326.1">
    <property type="nucleotide sequence ID" value="NZ_JZIW01000010.1"/>
</dbReference>
<gene>
    <name evidence="2" type="ORF">VL23_20450</name>
</gene>
<keyword evidence="1" id="KW-0812">Transmembrane</keyword>
<reference evidence="2 3" key="1">
    <citation type="journal article" date="2015" name="Antimicrob. Agents Chemother.">
        <title>Whole-Genome Sequencing Identifies Emergence of a Quinolone Resistance Mutation in a Case of Stenotrophomonas maltophilia Bacteremia.</title>
        <authorList>
            <person name="Pak T.R."/>
            <person name="Altman D.R."/>
            <person name="Attie O."/>
            <person name="Sebra R."/>
            <person name="Hamula C.L."/>
            <person name="Lewis M."/>
            <person name="Deikus G."/>
            <person name="Newman L.C."/>
            <person name="Fang G."/>
            <person name="Hand J."/>
            <person name="Papel G."/>
            <person name="Wallach F."/>
            <person name="Schadt E.E."/>
            <person name="Huprikar S."/>
            <person name="van Bakel H."/>
            <person name="Kasarskis A."/>
            <person name="Bashir A."/>
        </authorList>
    </citation>
    <scope>NUCLEOTIDE SEQUENCE [LARGE SCALE GENOMIC DNA]</scope>
    <source>
        <strain evidence="2 3">ISMMS6</strain>
    </source>
</reference>
<keyword evidence="1" id="KW-1133">Transmembrane helix</keyword>